<evidence type="ECO:0000259" key="3">
    <source>
        <dbReference type="PROSITE" id="PS51082"/>
    </source>
</evidence>
<dbReference type="Gene3D" id="1.20.5.340">
    <property type="match status" value="1"/>
</dbReference>
<dbReference type="Gene3D" id="6.10.280.150">
    <property type="match status" value="1"/>
</dbReference>
<feature type="region of interest" description="Disordered" evidence="2">
    <location>
        <begin position="776"/>
        <end position="795"/>
    </location>
</feature>
<dbReference type="GO" id="GO:0003779">
    <property type="term" value="F:actin binding"/>
    <property type="evidence" value="ECO:0007669"/>
    <property type="project" value="UniProtKB-KW"/>
</dbReference>
<sequence>MPMIRYQIRNEYGLADPELYGAAERDDPEALLEGVAMAGLVGILRQLGDLAEFAAEIFHDLHEEVMATAARGHGLMLRVQQLEAEFPSIEKTFFTQTNNPNFACNDGIDWHANIQMDLNLITQGDMPRFILDSYEECRGPPHLFTLDKFDVAGAGACLKRYSDPSFFKMELASSGMLETELPREKKARKIKKKGSRWKNGRTLESLLAPDADSDLQQITSDQVSEKSSRHVKLKTRHLNGMGKSNERGLMERLLEIHSSEQKVLFGNSISHSHVKINPIDSNESATVIREIAVDSLAERPLVRETNLIQSPTEKEVAGLPLNELEMRKIKNKELSEVLHDSFDELKKTDSDYLVVKQKEMSTESGYKSEGQGSVNGCVFSQPETTSLQVVDQNKLLGDAEYITEGGADGYRSDDISSELDNFVDALNTMESELETDCECRGKAEPGVFNMESHGEYSDINEAQQELQIQFSEQDSVDNSAKSLSSNTVLNNEITSISDSDTSSLAVAQPTQRSMVSLDLPANSEICSAKTYNSTETDCEDMENSDLSVVVAESHGKNSDNSEAQQELQAHLSEPDSVDNSTKSLSLNNMFKNETTCVSESDTTTSPLVAQPTQRNMDSVDFPANSEICPAKIYDKTTEELWQNDEDTKLNSSDDLVSSSCIGDSTSILVSVHHQGSFHESQSVARDQNGLPSGYEASEANEATKYFDGPSLESDYLELSHPAEHVEELISEDMVETFDMPDHFSQIEDRSMPGEAPTGYIEDSLLPLIASIIVESQKSEEPSTRACSGGDKSPEHVEELISEDMAETFDMPDHFSQIEDRSMSGEAPTGCIEDLLLPLTTSIIVESQESEEPDTRACSGGYKPPTISAFSPDINSIASKPDNLAIELGNGMQPEDIFTQRSSSFLKDTHNIAEEFKGSSVGTKHDDVPEKMHPSDHSVELNSEDMMITLDMTNHHSQTQDKCILKKIPLGFGEDSTLSSTGHIGETQESMKQDAEACLCGSTSPTNPALSPEIGFTVQPEGSAAEMENAVAPSEHLACLTVGLENAEEMAEYNMLVPNTLAPDLEYFSDAKEPQEFPRVVSAGCTHLSYVEETSPNDMQLQCNVPNHELLECPISVDDSLKLLDELTVHISQENTLQTGEPTQCEDIVGDNAIFEHNSDNAHPCSTYSPETSGLQVQLEEHGIPDVASLYQYPVEKQEAISPKDKRVMDSQGIQYTALPEEDQPVTASTIFDPELSILYSSDPPDSRLVSDVCQTKSSGDVQTDLPSDNDEANLICSLESKQDFVFKALPHGGCDGTEEKKPVSTKKPQEFPHVVSAGCTHLSYVEEASPSDMQLQCNVPKHELIECPISVDDSLKLLDKLTVHISQENTLQTAEPTQCEDMVADNAIFEHNSDNAHPCSTYSPETSGLQVQLQEHGIPDVAALYRYQVEKQEAISPKDKRAMDSQRIQYTALPEEDQPVTASTAFDPELSILYSSDPSDSILPTDVCQTKSSGDVQTDLPSNNDKANLICSLESKQDFVFKALPHGGCESTEEKEPLSTHFLSEPTIPLEEAASRLEVGSELIVLPVHQEGEHLDLHAQTIDLNDEPSEEGPELRSHDSSMNGDVSELETPPSNKAMCWQVEPEASISSACSSELISSSLASNVPAVMLPSFTSSDVMVLETSSQLPVEPESGKPVSSFPFQDVEEPPPLPPLPPLEWRRGKLELGSLSSFGSLFQPPSGTNRSMVPSATDWKNGCLLADEGEMVKSTNPFVTIPVLEAKSSQHGLLKSEGEKMHPFRLSELPPIAGEEGHQHDAPFLEGKVVYSSNPCLVVSPVEDEKHPCSHNSVGGVMLQPSNRFASLSVLEDEISQCPPLLQGETLQPSGVTSSQLDQLLSSELERDQESEHGHLSLESKTSEPPETFLVQSDTEDEKCQYRSGICGAENMHLLQSSVPVPTMGPELPKLVHVTSREDDQSSQIDVLPTPDDENSNVKPRSIRNRPRDPLIEAVAAHDRSTMRKVSEIVRPSNKPKAAERDSLLEQIRSKSFNLKPAVVTKPNIKGPTTNLKVAAIIEKANAIRQAFVGSDEDNEDSWSDS</sequence>
<feature type="compositionally biased region" description="Low complexity" evidence="2">
    <location>
        <begin position="1868"/>
        <end position="1877"/>
    </location>
</feature>
<reference evidence="5" key="1">
    <citation type="submission" date="2025-08" db="UniProtKB">
        <authorList>
            <consortium name="RefSeq"/>
        </authorList>
    </citation>
    <scope>IDENTIFICATION</scope>
</reference>
<evidence type="ECO:0000313" key="4">
    <source>
        <dbReference type="Proteomes" id="UP000504607"/>
    </source>
</evidence>
<dbReference type="PANTHER" id="PTHR12902">
    <property type="entry name" value="WASP-1"/>
    <property type="match status" value="1"/>
</dbReference>
<organism evidence="4 5">
    <name type="scientific">Elaeis guineensis var. tenera</name>
    <name type="common">Oil palm</name>
    <dbReference type="NCBI Taxonomy" id="51953"/>
    <lineage>
        <taxon>Eukaryota</taxon>
        <taxon>Viridiplantae</taxon>
        <taxon>Streptophyta</taxon>
        <taxon>Embryophyta</taxon>
        <taxon>Tracheophyta</taxon>
        <taxon>Spermatophyta</taxon>
        <taxon>Magnoliopsida</taxon>
        <taxon>Liliopsida</taxon>
        <taxon>Arecaceae</taxon>
        <taxon>Arecoideae</taxon>
        <taxon>Cocoseae</taxon>
        <taxon>Elaeidinae</taxon>
        <taxon>Elaeis</taxon>
    </lineage>
</organism>
<dbReference type="GO" id="GO:0034237">
    <property type="term" value="F:protein kinase A regulatory subunit binding"/>
    <property type="evidence" value="ECO:0007669"/>
    <property type="project" value="TreeGrafter"/>
</dbReference>
<dbReference type="GO" id="GO:0071933">
    <property type="term" value="F:Arp2/3 complex binding"/>
    <property type="evidence" value="ECO:0007669"/>
    <property type="project" value="TreeGrafter"/>
</dbReference>
<gene>
    <name evidence="5" type="primary">LOC105045920</name>
</gene>
<protein>
    <submittedName>
        <fullName evidence="5">SCAR-like protein 1</fullName>
    </submittedName>
</protein>
<dbReference type="InParanoid" id="A0A6I9R978"/>
<feature type="domain" description="WH2" evidence="3">
    <location>
        <begin position="2014"/>
        <end position="2032"/>
    </location>
</feature>
<feature type="region of interest" description="Disordered" evidence="2">
    <location>
        <begin position="1585"/>
        <end position="1613"/>
    </location>
</feature>
<feature type="region of interest" description="Disordered" evidence="2">
    <location>
        <begin position="1855"/>
        <end position="1901"/>
    </location>
</feature>
<dbReference type="RefSeq" id="XP_010922664.2">
    <property type="nucleotide sequence ID" value="XM_010924362.3"/>
</dbReference>
<proteinExistence type="inferred from homology"/>
<accession>A0A6I9R978</accession>
<dbReference type="PANTHER" id="PTHR12902:SF1">
    <property type="entry name" value="WISKOTT-ALDRICH SYNDROME PROTEIN FAMILY MEMBER"/>
    <property type="match status" value="1"/>
</dbReference>
<keyword evidence="4" id="KW-1185">Reference proteome</keyword>
<dbReference type="GO" id="GO:0005856">
    <property type="term" value="C:cytoskeleton"/>
    <property type="evidence" value="ECO:0007669"/>
    <property type="project" value="UniProtKB-SubCell"/>
</dbReference>
<comment type="similarity">
    <text evidence="1">Belongs to the SCAR/WAVE family.</text>
</comment>
<dbReference type="KEGG" id="egu:105045920"/>
<evidence type="ECO:0000256" key="1">
    <source>
        <dbReference type="ARBA" id="ARBA00006993"/>
    </source>
</evidence>
<dbReference type="FunCoup" id="A0A6I9R978">
    <property type="interactions" value="2973"/>
</dbReference>
<dbReference type="InterPro" id="IPR003124">
    <property type="entry name" value="WH2_dom"/>
</dbReference>
<feature type="region of interest" description="Disordered" evidence="2">
    <location>
        <begin position="1950"/>
        <end position="1978"/>
    </location>
</feature>
<dbReference type="PROSITE" id="PS51082">
    <property type="entry name" value="WH2"/>
    <property type="match status" value="1"/>
</dbReference>
<dbReference type="GeneID" id="105045920"/>
<dbReference type="GO" id="GO:2000601">
    <property type="term" value="P:positive regulation of Arp2/3 complex-mediated actin nucleation"/>
    <property type="evidence" value="ECO:0007669"/>
    <property type="project" value="TreeGrafter"/>
</dbReference>
<evidence type="ECO:0000313" key="5">
    <source>
        <dbReference type="RefSeq" id="XP_010922664.2"/>
    </source>
</evidence>
<feature type="compositionally biased region" description="Basic and acidic residues" evidence="2">
    <location>
        <begin position="1878"/>
        <end position="1898"/>
    </location>
</feature>
<dbReference type="Proteomes" id="UP000504607">
    <property type="component" value="Chromosome 5"/>
</dbReference>
<name>A0A6I9R978_ELAGV</name>
<dbReference type="OrthoDB" id="1929108at2759"/>
<feature type="region of interest" description="Disordered" evidence="2">
    <location>
        <begin position="552"/>
        <end position="581"/>
    </location>
</feature>
<dbReference type="GO" id="GO:0030036">
    <property type="term" value="P:actin cytoskeleton organization"/>
    <property type="evidence" value="ECO:0007669"/>
    <property type="project" value="InterPro"/>
</dbReference>
<evidence type="ECO:0000256" key="2">
    <source>
        <dbReference type="SAM" id="MobiDB-lite"/>
    </source>
</evidence>
<dbReference type="InterPro" id="IPR028288">
    <property type="entry name" value="SCAR/WAVE_fam"/>
</dbReference>